<dbReference type="InterPro" id="IPR023214">
    <property type="entry name" value="HAD_sf"/>
</dbReference>
<dbReference type="GO" id="GO:0016787">
    <property type="term" value="F:hydrolase activity"/>
    <property type="evidence" value="ECO:0007669"/>
    <property type="project" value="UniProtKB-KW"/>
</dbReference>
<proteinExistence type="predicted"/>
<reference evidence="2 3" key="1">
    <citation type="submission" date="2023-07" db="EMBL/GenBank/DDBJ databases">
        <title>Sequencing the genomes of 1000 actinobacteria strains.</title>
        <authorList>
            <person name="Klenk H.-P."/>
        </authorList>
    </citation>
    <scope>NUCLEOTIDE SEQUENCE [LARGE SCALE GENOMIC DNA]</scope>
    <source>
        <strain evidence="2 3">DSM 46740</strain>
    </source>
</reference>
<accession>A0ABT9QCG7</accession>
<keyword evidence="1 2" id="KW-0378">Hydrolase</keyword>
<organism evidence="2 3">
    <name type="scientific">Streptosporangium lutulentum</name>
    <dbReference type="NCBI Taxonomy" id="1461250"/>
    <lineage>
        <taxon>Bacteria</taxon>
        <taxon>Bacillati</taxon>
        <taxon>Actinomycetota</taxon>
        <taxon>Actinomycetes</taxon>
        <taxon>Streptosporangiales</taxon>
        <taxon>Streptosporangiaceae</taxon>
        <taxon>Streptosporangium</taxon>
    </lineage>
</organism>
<dbReference type="InterPro" id="IPR051540">
    <property type="entry name" value="S-2-haloacid_dehalogenase"/>
</dbReference>
<evidence type="ECO:0000313" key="2">
    <source>
        <dbReference type="EMBL" id="MDP9844452.1"/>
    </source>
</evidence>
<dbReference type="Pfam" id="PF00702">
    <property type="entry name" value="Hydrolase"/>
    <property type="match status" value="1"/>
</dbReference>
<dbReference type="Gene3D" id="3.40.50.1000">
    <property type="entry name" value="HAD superfamily/HAD-like"/>
    <property type="match status" value="1"/>
</dbReference>
<comment type="caution">
    <text evidence="2">The sequence shown here is derived from an EMBL/GenBank/DDBJ whole genome shotgun (WGS) entry which is preliminary data.</text>
</comment>
<dbReference type="RefSeq" id="WP_307559317.1">
    <property type="nucleotide sequence ID" value="NZ_JAUSQU010000001.1"/>
</dbReference>
<dbReference type="InterPro" id="IPR036412">
    <property type="entry name" value="HAD-like_sf"/>
</dbReference>
<dbReference type="SUPFAM" id="SSF56784">
    <property type="entry name" value="HAD-like"/>
    <property type="match status" value="1"/>
</dbReference>
<dbReference type="Gene3D" id="1.10.150.240">
    <property type="entry name" value="Putative phosphatase, domain 2"/>
    <property type="match status" value="1"/>
</dbReference>
<evidence type="ECO:0000256" key="1">
    <source>
        <dbReference type="ARBA" id="ARBA00022801"/>
    </source>
</evidence>
<dbReference type="PANTHER" id="PTHR43316">
    <property type="entry name" value="HYDROLASE, HALOACID DELAHOGENASE-RELATED"/>
    <property type="match status" value="1"/>
</dbReference>
<dbReference type="SFLD" id="SFLDG01129">
    <property type="entry name" value="C1.5:_HAD__Beta-PGM__Phosphata"/>
    <property type="match status" value="1"/>
</dbReference>
<dbReference type="Proteomes" id="UP001225356">
    <property type="component" value="Unassembled WGS sequence"/>
</dbReference>
<dbReference type="InterPro" id="IPR023198">
    <property type="entry name" value="PGP-like_dom2"/>
</dbReference>
<evidence type="ECO:0000313" key="3">
    <source>
        <dbReference type="Proteomes" id="UP001225356"/>
    </source>
</evidence>
<protein>
    <submittedName>
        <fullName evidence="2">Hydrolase of the HAD superfamily</fullName>
    </submittedName>
</protein>
<dbReference type="SFLD" id="SFLDS00003">
    <property type="entry name" value="Haloacid_Dehalogenase"/>
    <property type="match status" value="1"/>
</dbReference>
<name>A0ABT9QCG7_9ACTN</name>
<gene>
    <name evidence="2" type="ORF">J2853_003663</name>
</gene>
<keyword evidence="3" id="KW-1185">Reference proteome</keyword>
<dbReference type="EMBL" id="JAUSQU010000001">
    <property type="protein sequence ID" value="MDP9844452.1"/>
    <property type="molecule type" value="Genomic_DNA"/>
</dbReference>
<sequence length="230" mass="26160">MRLTGQVLIFDADDTLWENNVLFERVIDDFLHWLEHPTLDRAEIRAILNDIEAANAVAHGYGSKMFLRSLGECLERLRERPATTEELGHINELAVALLEGRVELIPGVAETLTDLGSRHDLLLLTKGDTDEQQRKLDLSGLAHHFSSIHIVAEKDVDTYRRLTQDHELTPATTWMIGNSPKSDILPARQVGMNAVFIPNDNTWVLEHSELDPDDEGVLRLRKFSELRDHF</sequence>
<dbReference type="PANTHER" id="PTHR43316:SF8">
    <property type="entry name" value="HAD FAMILY HYDROLASE"/>
    <property type="match status" value="1"/>
</dbReference>